<keyword evidence="1" id="KW-0472">Membrane</keyword>
<dbReference type="RefSeq" id="WP_249971944.1">
    <property type="nucleotide sequence ID" value="NZ_JAMFLZ010000001.1"/>
</dbReference>
<keyword evidence="1" id="KW-0812">Transmembrane</keyword>
<accession>A0ABT0QAC0</accession>
<evidence type="ECO:0000259" key="2">
    <source>
        <dbReference type="Pfam" id="PF07786"/>
    </source>
</evidence>
<dbReference type="InterPro" id="IPR012429">
    <property type="entry name" value="HGSNAT_cat"/>
</dbReference>
<evidence type="ECO:0000313" key="3">
    <source>
        <dbReference type="EMBL" id="MCL6293915.1"/>
    </source>
</evidence>
<dbReference type="Pfam" id="PF07786">
    <property type="entry name" value="HGSNAT_cat"/>
    <property type="match status" value="1"/>
</dbReference>
<feature type="transmembrane region" description="Helical" evidence="1">
    <location>
        <begin position="12"/>
        <end position="30"/>
    </location>
</feature>
<feature type="transmembrane region" description="Helical" evidence="1">
    <location>
        <begin position="251"/>
        <end position="273"/>
    </location>
</feature>
<keyword evidence="4" id="KW-1185">Reference proteome</keyword>
<keyword evidence="1" id="KW-1133">Transmembrane helix</keyword>
<gene>
    <name evidence="3" type="ORF">M3P09_02850</name>
</gene>
<evidence type="ECO:0000256" key="1">
    <source>
        <dbReference type="SAM" id="Phobius"/>
    </source>
</evidence>
<proteinExistence type="predicted"/>
<organism evidence="3 4">
    <name type="scientific">Jejuia spongiicola</name>
    <dbReference type="NCBI Taxonomy" id="2942207"/>
    <lineage>
        <taxon>Bacteria</taxon>
        <taxon>Pseudomonadati</taxon>
        <taxon>Bacteroidota</taxon>
        <taxon>Flavobacteriia</taxon>
        <taxon>Flavobacteriales</taxon>
        <taxon>Flavobacteriaceae</taxon>
        <taxon>Jejuia</taxon>
    </lineage>
</organism>
<feature type="transmembrane region" description="Helical" evidence="1">
    <location>
        <begin position="87"/>
        <end position="103"/>
    </location>
</feature>
<feature type="transmembrane region" description="Helical" evidence="1">
    <location>
        <begin position="50"/>
        <end position="67"/>
    </location>
</feature>
<feature type="transmembrane region" description="Helical" evidence="1">
    <location>
        <begin position="115"/>
        <end position="131"/>
    </location>
</feature>
<dbReference type="PANTHER" id="PTHR31061:SF24">
    <property type="entry name" value="LD22376P"/>
    <property type="match status" value="1"/>
</dbReference>
<dbReference type="EMBL" id="JAMFLZ010000001">
    <property type="protein sequence ID" value="MCL6293915.1"/>
    <property type="molecule type" value="Genomic_DNA"/>
</dbReference>
<feature type="domain" description="Heparan-alpha-glucosaminide N-acetyltransferase catalytic" evidence="2">
    <location>
        <begin position="6"/>
        <end position="152"/>
    </location>
</feature>
<feature type="transmembrane region" description="Helical" evidence="1">
    <location>
        <begin position="224"/>
        <end position="245"/>
    </location>
</feature>
<feature type="transmembrane region" description="Helical" evidence="1">
    <location>
        <begin position="138"/>
        <end position="158"/>
    </location>
</feature>
<feature type="transmembrane region" description="Helical" evidence="1">
    <location>
        <begin position="196"/>
        <end position="217"/>
    </location>
</feature>
<feature type="transmembrane region" description="Helical" evidence="1">
    <location>
        <begin position="339"/>
        <end position="357"/>
    </location>
</feature>
<name>A0ABT0QAC0_9FLAO</name>
<protein>
    <submittedName>
        <fullName evidence="3">Heparan-alpha-glucosaminide N-acetyltransferase domain-containing protein</fullName>
    </submittedName>
</protein>
<reference evidence="3" key="1">
    <citation type="submission" date="2022-05" db="EMBL/GenBank/DDBJ databases">
        <authorList>
            <person name="Park J.-S."/>
        </authorList>
    </citation>
    <scope>NUCLEOTIDE SEQUENCE</scope>
    <source>
        <strain evidence="3">2012CJ34-3</strain>
    </source>
</reference>
<evidence type="ECO:0000313" key="4">
    <source>
        <dbReference type="Proteomes" id="UP001165381"/>
    </source>
</evidence>
<comment type="caution">
    <text evidence="3">The sequence shown here is derived from an EMBL/GenBank/DDBJ whole genome shotgun (WGS) entry which is preliminary data.</text>
</comment>
<dbReference type="Proteomes" id="UP001165381">
    <property type="component" value="Unassembled WGS sequence"/>
</dbReference>
<feature type="transmembrane region" description="Helical" evidence="1">
    <location>
        <begin position="285"/>
        <end position="303"/>
    </location>
</feature>
<dbReference type="PANTHER" id="PTHR31061">
    <property type="entry name" value="LD22376P"/>
    <property type="match status" value="1"/>
</dbReference>
<sequence length="365" mass="41694">MSTKQRIQSVDILRGFTIAAMILVNTPGTWAHAYPPLLHAPWHGLTPTDLIFPFFLFIVGISISFAYKNKSKNWNTYKKIIIRSLKLIGLGLFLALFLPYFPFAKDIEMLRFPGVLQRIGIVFLISAILFLNCNWKVLFSIGLLILIGYWLFLGFVPLPDGTLPTFDRAANNWANYIDLNVLGKHMWKPDYDPEGLLSTLPAIVTSISGILVGLILSKENINKLTYLLMVAISLLVSGYIFSIWFPINKAIWSSSFVLVTSGWATLILVIIYYLTDVLHWKFGTIFKYVGSNAITIYFLSSFISKSFYLTKVNQQENIHSWLYNNIFVQPFLADKLSSLLYALTVVLFYLFLGYILYKKKIFIKV</sequence>